<gene>
    <name evidence="2" type="ORF">HNQ40_003591</name>
</gene>
<proteinExistence type="predicted"/>
<keyword evidence="2" id="KW-0413">Isomerase</keyword>
<dbReference type="InterPro" id="IPR013022">
    <property type="entry name" value="Xyl_isomerase-like_TIM-brl"/>
</dbReference>
<dbReference type="Proteomes" id="UP000541810">
    <property type="component" value="Unassembled WGS sequence"/>
</dbReference>
<accession>A0A7X0H9F3</accession>
<dbReference type="Pfam" id="PF01261">
    <property type="entry name" value="AP_endonuc_2"/>
    <property type="match status" value="1"/>
</dbReference>
<sequence length="298" mass="33697">MIYLTGFADEASDHIEGQVKAIQTLGWSHIELRAVNGTNITDISDDEFEHVARYLDANDIAVNAFGSTICNWGKSILEPMDKDLAEIERAIPRMKALGTKYIRIMSYAVLKDRDMSDQLVDERIDRVRRVVDRFGEEGLEALHENCANYGGMGWRYTLELVEKIPGLRLIFDTANPATTVDRKKPGETVTLSSWEFYENVRPHIAHVHIKDGRFLRDNPDSVFEDADYVWPGEGDGEVKRIVSDLFATGYDGGLSIEPHLSVVFHGEIQAASEQARFDSFVEYGKRLEQIVNDIRSTP</sequence>
<evidence type="ECO:0000313" key="3">
    <source>
        <dbReference type="Proteomes" id="UP000541810"/>
    </source>
</evidence>
<dbReference type="SUPFAM" id="SSF51658">
    <property type="entry name" value="Xylose isomerase-like"/>
    <property type="match status" value="1"/>
</dbReference>
<keyword evidence="3" id="KW-1185">Reference proteome</keyword>
<dbReference type="GO" id="GO:0016853">
    <property type="term" value="F:isomerase activity"/>
    <property type="evidence" value="ECO:0007669"/>
    <property type="project" value="UniProtKB-KW"/>
</dbReference>
<comment type="caution">
    <text evidence="2">The sequence shown here is derived from an EMBL/GenBank/DDBJ whole genome shotgun (WGS) entry which is preliminary data.</text>
</comment>
<dbReference type="EMBL" id="JACHGY010000002">
    <property type="protein sequence ID" value="MBB6431708.1"/>
    <property type="molecule type" value="Genomic_DNA"/>
</dbReference>
<name>A0A7X0H9F3_9BACT</name>
<dbReference type="RefSeq" id="WP_221435639.1">
    <property type="nucleotide sequence ID" value="NZ_JACHGY010000002.1"/>
</dbReference>
<evidence type="ECO:0000259" key="1">
    <source>
        <dbReference type="Pfam" id="PF01261"/>
    </source>
</evidence>
<evidence type="ECO:0000313" key="2">
    <source>
        <dbReference type="EMBL" id="MBB6431708.1"/>
    </source>
</evidence>
<dbReference type="PANTHER" id="PTHR12110">
    <property type="entry name" value="HYDROXYPYRUVATE ISOMERASE"/>
    <property type="match status" value="1"/>
</dbReference>
<dbReference type="AlphaFoldDB" id="A0A7X0H9F3"/>
<protein>
    <submittedName>
        <fullName evidence="2">Sugar phosphate isomerase/epimerase</fullName>
    </submittedName>
</protein>
<reference evidence="2 3" key="1">
    <citation type="submission" date="2020-08" db="EMBL/GenBank/DDBJ databases">
        <title>Genomic Encyclopedia of Type Strains, Phase IV (KMG-IV): sequencing the most valuable type-strain genomes for metagenomic binning, comparative biology and taxonomic classification.</title>
        <authorList>
            <person name="Goeker M."/>
        </authorList>
    </citation>
    <scope>NUCLEOTIDE SEQUENCE [LARGE SCALE GENOMIC DNA]</scope>
    <source>
        <strain evidence="2 3">DSM 103725</strain>
    </source>
</reference>
<organism evidence="2 3">
    <name type="scientific">Algisphaera agarilytica</name>
    <dbReference type="NCBI Taxonomy" id="1385975"/>
    <lineage>
        <taxon>Bacteria</taxon>
        <taxon>Pseudomonadati</taxon>
        <taxon>Planctomycetota</taxon>
        <taxon>Phycisphaerae</taxon>
        <taxon>Phycisphaerales</taxon>
        <taxon>Phycisphaeraceae</taxon>
        <taxon>Algisphaera</taxon>
    </lineage>
</organism>
<dbReference type="InterPro" id="IPR050312">
    <property type="entry name" value="IolE/XylAMocC-like"/>
</dbReference>
<feature type="domain" description="Xylose isomerase-like TIM barrel" evidence="1">
    <location>
        <begin position="20"/>
        <end position="259"/>
    </location>
</feature>
<dbReference type="InterPro" id="IPR036237">
    <property type="entry name" value="Xyl_isomerase-like_sf"/>
</dbReference>
<dbReference type="PANTHER" id="PTHR12110:SF53">
    <property type="entry name" value="BLR5974 PROTEIN"/>
    <property type="match status" value="1"/>
</dbReference>
<dbReference type="Gene3D" id="3.20.20.150">
    <property type="entry name" value="Divalent-metal-dependent TIM barrel enzymes"/>
    <property type="match status" value="1"/>
</dbReference>